<dbReference type="GO" id="GO:0006310">
    <property type="term" value="P:DNA recombination"/>
    <property type="evidence" value="ECO:0007669"/>
    <property type="project" value="InterPro"/>
</dbReference>
<sequence length="305" mass="34714">MVRVELVTENCDSSSIYKLEELASAEIKIRLEFDRIVSVQSQKSARDELCSNIRRSLQDFNWICAGQVNLELLWYLHATQRQETDKIGDIDNITKPIIDALTGEKGLLIDDSQIGSMHSFWNSRNHQTEKDVLILRIKFNNDECLKKESLTFIQYSSAVCLPMNVDFRSMRDILGALAVIMFRRGQRRLAAEFRRQGNDFDRALVNSTWEFHRTRLGGMDPARIYRLREFLVKCYEHGLTWRLLLSQSKSLRSSISASKREDGSTRPSGSGAVSGLIACGSDERDGKDPRCATARYCDACQEATG</sequence>
<dbReference type="Pfam" id="PF05866">
    <property type="entry name" value="RusA"/>
    <property type="match status" value="1"/>
</dbReference>
<dbReference type="InterPro" id="IPR036614">
    <property type="entry name" value="RusA-like_sf"/>
</dbReference>
<evidence type="ECO:0000313" key="2">
    <source>
        <dbReference type="EMBL" id="AAM38783.1"/>
    </source>
</evidence>
<protein>
    <submittedName>
        <fullName evidence="2">Uncharacterized protein</fullName>
    </submittedName>
</protein>
<dbReference type="GO" id="GO:0000287">
    <property type="term" value="F:magnesium ion binding"/>
    <property type="evidence" value="ECO:0007669"/>
    <property type="project" value="InterPro"/>
</dbReference>
<accession>A0AAI7ZIJ7</accession>
<dbReference type="AlphaFoldDB" id="A0AAI7ZIJ7"/>
<feature type="region of interest" description="Disordered" evidence="1">
    <location>
        <begin position="255"/>
        <end position="289"/>
    </location>
</feature>
<evidence type="ECO:0000256" key="1">
    <source>
        <dbReference type="SAM" id="MobiDB-lite"/>
    </source>
</evidence>
<dbReference type="GO" id="GO:0006281">
    <property type="term" value="P:DNA repair"/>
    <property type="evidence" value="ECO:0007669"/>
    <property type="project" value="InterPro"/>
</dbReference>
<dbReference type="InterPro" id="IPR008822">
    <property type="entry name" value="Endonuclease_RusA-like"/>
</dbReference>
<dbReference type="RefSeq" id="WP_011052625.1">
    <property type="nucleotide sequence ID" value="NC_003919.1"/>
</dbReference>
<name>A0AAI7ZIJ7_XANAC</name>
<organism evidence="2 3">
    <name type="scientific">Xanthomonas axonopodis pv. citri (strain 306)</name>
    <dbReference type="NCBI Taxonomy" id="190486"/>
    <lineage>
        <taxon>Bacteria</taxon>
        <taxon>Pseudomonadati</taxon>
        <taxon>Pseudomonadota</taxon>
        <taxon>Gammaproteobacteria</taxon>
        <taxon>Lysobacterales</taxon>
        <taxon>Lysobacteraceae</taxon>
        <taxon>Xanthomonas</taxon>
    </lineage>
</organism>
<dbReference type="Proteomes" id="UP000000576">
    <property type="component" value="Chromosome"/>
</dbReference>
<gene>
    <name evidence="2" type="ordered locus">XAC3946</name>
</gene>
<reference evidence="2 3" key="1">
    <citation type="journal article" date="2002" name="Nature">
        <title>Comparison of the genomes of two Xanthomonas pathogens with differing host specificities.</title>
        <authorList>
            <person name="da Silva A.C."/>
            <person name="Ferro J.A."/>
            <person name="Reinach F.C."/>
            <person name="Farah C.S."/>
            <person name="Furlan L.R."/>
            <person name="Quaggio R.B."/>
            <person name="Monteiro-Vitorello C.B."/>
            <person name="Van Sluys M.A."/>
            <person name="Almeida N.F."/>
            <person name="Alves L.M."/>
            <person name="do Amaral A.M."/>
            <person name="Bertolini M.C."/>
            <person name="Camargo L.E."/>
            <person name="Camarotte G."/>
            <person name="Cannavan F."/>
            <person name="Cardozo J."/>
            <person name="Chambergo F."/>
            <person name="Ciapina L.P."/>
            <person name="Cicarelli R.M."/>
            <person name="Coutinho L.L."/>
            <person name="Cursino-Santos J.R."/>
            <person name="El-Dorry H."/>
            <person name="Faria J.B."/>
            <person name="Ferreira A.J."/>
            <person name="Ferreira R.C."/>
            <person name="Ferro M.I."/>
            <person name="Formighieri E.F."/>
            <person name="Franco M.C."/>
            <person name="Greggio C.C."/>
            <person name="Gruber A."/>
            <person name="Katsuyama A.M."/>
            <person name="Kishi L.T."/>
            <person name="Leite R.P."/>
            <person name="Lemos E.G."/>
            <person name="Lemos M.V."/>
            <person name="Locali E.C."/>
            <person name="Machado M.A."/>
            <person name="Madeira A.M."/>
            <person name="Martinez-Rossi N.M."/>
            <person name="Martins E.C."/>
            <person name="Meidanis J."/>
            <person name="Menck C.F."/>
            <person name="Miyaki C.Y."/>
            <person name="Moon D.H."/>
            <person name="Moreira L.M."/>
            <person name="Novo M.T."/>
            <person name="Okura V.K."/>
            <person name="Oliveira M.C."/>
            <person name="Oliveira V.R."/>
            <person name="Pereira H.A."/>
            <person name="Rossi A."/>
            <person name="Sena J.A."/>
            <person name="Silva C."/>
            <person name="de Souza R.F."/>
            <person name="Spinola L.A."/>
            <person name="Takita M.A."/>
            <person name="Tamura R.E."/>
            <person name="Teixeira E.C."/>
            <person name="Tezza R.I."/>
            <person name="Trindade dos Santos M."/>
            <person name="Truffi D."/>
            <person name="Tsai S.M."/>
            <person name="White F.F."/>
            <person name="Setubal J.C."/>
            <person name="Kitajima J.P."/>
        </authorList>
    </citation>
    <scope>NUCLEOTIDE SEQUENCE [LARGE SCALE GENOMIC DNA]</scope>
    <source>
        <strain evidence="2 3">306</strain>
    </source>
</reference>
<dbReference type="Gene3D" id="3.30.1330.70">
    <property type="entry name" value="Holliday junction resolvase RusA"/>
    <property type="match status" value="1"/>
</dbReference>
<dbReference type="KEGG" id="xac:XAC3946"/>
<proteinExistence type="predicted"/>
<dbReference type="EMBL" id="AE008923">
    <property type="protein sequence ID" value="AAM38783.1"/>
    <property type="molecule type" value="Genomic_DNA"/>
</dbReference>
<evidence type="ECO:0000313" key="3">
    <source>
        <dbReference type="Proteomes" id="UP000000576"/>
    </source>
</evidence>
<dbReference type="SUPFAM" id="SSF103084">
    <property type="entry name" value="Holliday junction resolvase RusA"/>
    <property type="match status" value="1"/>
</dbReference>